<keyword evidence="4" id="KW-1185">Reference proteome</keyword>
<organism evidence="3 4">
    <name type="scientific">Saccharothrix yanglingensis</name>
    <dbReference type="NCBI Taxonomy" id="659496"/>
    <lineage>
        <taxon>Bacteria</taxon>
        <taxon>Bacillati</taxon>
        <taxon>Actinomycetota</taxon>
        <taxon>Actinomycetes</taxon>
        <taxon>Pseudonocardiales</taxon>
        <taxon>Pseudonocardiaceae</taxon>
        <taxon>Saccharothrix</taxon>
    </lineage>
</organism>
<keyword evidence="2" id="KW-0479">Metal-binding</keyword>
<dbReference type="InterPro" id="IPR002397">
    <property type="entry name" value="Cyt_P450_B"/>
</dbReference>
<dbReference type="EMBL" id="NSDM01000002">
    <property type="protein sequence ID" value="MDQ2583490.1"/>
    <property type="molecule type" value="Genomic_DNA"/>
</dbReference>
<dbReference type="InterPro" id="IPR036396">
    <property type="entry name" value="Cyt_P450_sf"/>
</dbReference>
<evidence type="ECO:0008006" key="5">
    <source>
        <dbReference type="Google" id="ProtNLM"/>
    </source>
</evidence>
<gene>
    <name evidence="3" type="ORF">CKY47_05745</name>
</gene>
<dbReference type="InterPro" id="IPR017972">
    <property type="entry name" value="Cyt_P450_CS"/>
</dbReference>
<dbReference type="Gene3D" id="1.10.630.10">
    <property type="entry name" value="Cytochrome P450"/>
    <property type="match status" value="1"/>
</dbReference>
<keyword evidence="2" id="KW-0349">Heme</keyword>
<dbReference type="Proteomes" id="UP001225605">
    <property type="component" value="Unassembled WGS sequence"/>
</dbReference>
<dbReference type="InterPro" id="IPR001128">
    <property type="entry name" value="Cyt_P450"/>
</dbReference>
<proteinExistence type="inferred from homology"/>
<name>A0ABU0WUH8_9PSEU</name>
<dbReference type="PRINTS" id="PR00359">
    <property type="entry name" value="BP450"/>
</dbReference>
<evidence type="ECO:0000313" key="4">
    <source>
        <dbReference type="Proteomes" id="UP001225605"/>
    </source>
</evidence>
<dbReference type="PANTHER" id="PTHR46696">
    <property type="entry name" value="P450, PUTATIVE (EUROFUNG)-RELATED"/>
    <property type="match status" value="1"/>
</dbReference>
<dbReference type="SUPFAM" id="SSF48264">
    <property type="entry name" value="Cytochrome P450"/>
    <property type="match status" value="1"/>
</dbReference>
<keyword evidence="2" id="KW-0503">Monooxygenase</keyword>
<comment type="similarity">
    <text evidence="1 2">Belongs to the cytochrome P450 family.</text>
</comment>
<keyword evidence="2" id="KW-0560">Oxidoreductase</keyword>
<sequence length="391" mass="43395">MTVQHTVDFGRAGFLRDPWPVYAHLRATEPVHFSEPSGCYVVTAHADVRDGLARADLAADFVLRASRLMFGRNMLDTDGEAHRTLRRLVNPFFGASAVAIHLRDVIRPVVGSVVDDLPDDGEVDFVSRVAVAVPYGVVCRLMGVPPDDAPWLYEQMRPIVRVLDYPKGELEPAHKAKQVVEEYFRTLLADRDRLPEGSIIDRLRHAGTTRSAGIGEPELLGTIMLMLVAGTETSVSAISNIMHCLLSFPDVLAEVWRDQDAIAPAVQESLRWEPPLHSVLRFAAKDLEIGGTRIGRRSPVLLSIASANRDERVFTEPERFRFGRTERGALTFGVGQHACPGMFLAEREFHTLLGVLRERFAEPEAVGGSPPGVTGHIFRRAGHIPVRLRRR</sequence>
<dbReference type="PANTHER" id="PTHR46696:SF1">
    <property type="entry name" value="CYTOCHROME P450 YJIB-RELATED"/>
    <property type="match status" value="1"/>
</dbReference>
<dbReference type="RefSeq" id="WP_306744600.1">
    <property type="nucleotide sequence ID" value="NZ_NSDM01000002.1"/>
</dbReference>
<reference evidence="3 4" key="1">
    <citation type="submission" date="2017-06" db="EMBL/GenBank/DDBJ databases">
        <title>Cultured bacterium strain Saccharothrix yanglingensis Hhs.015.</title>
        <authorList>
            <person name="Xia Y."/>
        </authorList>
    </citation>
    <scope>NUCLEOTIDE SEQUENCE [LARGE SCALE GENOMIC DNA]</scope>
    <source>
        <strain evidence="3 4">Hhs.015</strain>
    </source>
</reference>
<evidence type="ECO:0000256" key="2">
    <source>
        <dbReference type="RuleBase" id="RU000461"/>
    </source>
</evidence>
<evidence type="ECO:0000313" key="3">
    <source>
        <dbReference type="EMBL" id="MDQ2583490.1"/>
    </source>
</evidence>
<evidence type="ECO:0000256" key="1">
    <source>
        <dbReference type="ARBA" id="ARBA00010617"/>
    </source>
</evidence>
<dbReference type="PROSITE" id="PS00086">
    <property type="entry name" value="CYTOCHROME_P450"/>
    <property type="match status" value="1"/>
</dbReference>
<accession>A0ABU0WUH8</accession>
<protein>
    <recommendedName>
        <fullName evidence="5">Cytochrome P450</fullName>
    </recommendedName>
</protein>
<comment type="caution">
    <text evidence="3">The sequence shown here is derived from an EMBL/GenBank/DDBJ whole genome shotgun (WGS) entry which is preliminary data.</text>
</comment>
<keyword evidence="2" id="KW-0408">Iron</keyword>
<dbReference type="Pfam" id="PF00067">
    <property type="entry name" value="p450"/>
    <property type="match status" value="1"/>
</dbReference>